<keyword evidence="3 8" id="KW-0812">Transmembrane</keyword>
<dbReference type="Proteomes" id="UP000719412">
    <property type="component" value="Unassembled WGS sequence"/>
</dbReference>
<comment type="subcellular location">
    <subcellularLocation>
        <location evidence="1">Cell membrane</location>
        <topology evidence="1">Multi-pass membrane protein</topology>
    </subcellularLocation>
</comment>
<dbReference type="PANTHER" id="PTHR42643">
    <property type="entry name" value="IONOTROPIC RECEPTOR 20A-RELATED"/>
    <property type="match status" value="1"/>
</dbReference>
<feature type="transmembrane region" description="Helical" evidence="8">
    <location>
        <begin position="119"/>
        <end position="142"/>
    </location>
</feature>
<dbReference type="InterPro" id="IPR052192">
    <property type="entry name" value="Insect_Ionotropic_Sensory_Rcpt"/>
</dbReference>
<evidence type="ECO:0000256" key="1">
    <source>
        <dbReference type="ARBA" id="ARBA00004651"/>
    </source>
</evidence>
<keyword evidence="2" id="KW-1003">Cell membrane</keyword>
<sequence length="340" mass="39900">MHGCPVKVTWNKFSYAVRSPFDRRNPGYAIKFLDTIAQQMNIEMQYLRNNSDYFLENMRNGSYHYLVHDMTVRRIDVGVAYASLTHRLDRQVETTRPFFQTNQFFVFPPRKKLKANRNILGIFSAAIWTAILFSITAMIVFWKHLTRKPLPWSVFFVVRLTFQSVGNPPKSALLRVVFLLFVVYMTALNWIYLSQLSSILTSPQYETQIRKMEDLLASDKKLKFKTVHVQFLAAFGNTTYRDLIGRRLEDDDRMDYFGLIRDFVDKRDHGLVMAETDLACIKNYKKLEVVVHDKINTVGVNLCVRYGFPLLEQFDKWIALIRESGLILKWVRDASIHIKK</sequence>
<dbReference type="EMBL" id="JABDTM020028557">
    <property type="protein sequence ID" value="KAH0808761.1"/>
    <property type="molecule type" value="Genomic_DNA"/>
</dbReference>
<reference evidence="9" key="2">
    <citation type="submission" date="2021-08" db="EMBL/GenBank/DDBJ databases">
        <authorList>
            <person name="Eriksson T."/>
        </authorList>
    </citation>
    <scope>NUCLEOTIDE SEQUENCE</scope>
    <source>
        <strain evidence="9">Stoneville</strain>
        <tissue evidence="9">Whole head</tissue>
    </source>
</reference>
<reference evidence="9" key="1">
    <citation type="journal article" date="2020" name="J Insects Food Feed">
        <title>The yellow mealworm (Tenebrio molitor) genome: a resource for the emerging insects as food and feed industry.</title>
        <authorList>
            <person name="Eriksson T."/>
            <person name="Andere A."/>
            <person name="Kelstrup H."/>
            <person name="Emery V."/>
            <person name="Picard C."/>
        </authorList>
    </citation>
    <scope>NUCLEOTIDE SEQUENCE</scope>
    <source>
        <strain evidence="9">Stoneville</strain>
        <tissue evidence="9">Whole head</tissue>
    </source>
</reference>
<dbReference type="PANTHER" id="PTHR42643:SF38">
    <property type="entry name" value="IONOTROPIC RECEPTOR 100A"/>
    <property type="match status" value="1"/>
</dbReference>
<dbReference type="Gene3D" id="3.40.190.10">
    <property type="entry name" value="Periplasmic binding protein-like II"/>
    <property type="match status" value="1"/>
</dbReference>
<dbReference type="SUPFAM" id="SSF53850">
    <property type="entry name" value="Periplasmic binding protein-like II"/>
    <property type="match status" value="1"/>
</dbReference>
<evidence type="ECO:0000256" key="3">
    <source>
        <dbReference type="ARBA" id="ARBA00022692"/>
    </source>
</evidence>
<evidence type="ECO:0000313" key="9">
    <source>
        <dbReference type="EMBL" id="KAH0808761.1"/>
    </source>
</evidence>
<accession>A0A8J6LDC3</accession>
<organism evidence="9 10">
    <name type="scientific">Tenebrio molitor</name>
    <name type="common">Yellow mealworm beetle</name>
    <dbReference type="NCBI Taxonomy" id="7067"/>
    <lineage>
        <taxon>Eukaryota</taxon>
        <taxon>Metazoa</taxon>
        <taxon>Ecdysozoa</taxon>
        <taxon>Arthropoda</taxon>
        <taxon>Hexapoda</taxon>
        <taxon>Insecta</taxon>
        <taxon>Pterygota</taxon>
        <taxon>Neoptera</taxon>
        <taxon>Endopterygota</taxon>
        <taxon>Coleoptera</taxon>
        <taxon>Polyphaga</taxon>
        <taxon>Cucujiformia</taxon>
        <taxon>Tenebrionidae</taxon>
        <taxon>Tenebrio</taxon>
    </lineage>
</organism>
<name>A0A8J6LDC3_TENMO</name>
<evidence type="ECO:0000256" key="8">
    <source>
        <dbReference type="SAM" id="Phobius"/>
    </source>
</evidence>
<dbReference type="GO" id="GO:0005886">
    <property type="term" value="C:plasma membrane"/>
    <property type="evidence" value="ECO:0007669"/>
    <property type="project" value="UniProtKB-SubCell"/>
</dbReference>
<keyword evidence="4 8" id="KW-1133">Transmembrane helix</keyword>
<feature type="transmembrane region" description="Helical" evidence="8">
    <location>
        <begin position="172"/>
        <end position="193"/>
    </location>
</feature>
<keyword evidence="10" id="KW-1185">Reference proteome</keyword>
<evidence type="ECO:0000256" key="4">
    <source>
        <dbReference type="ARBA" id="ARBA00022989"/>
    </source>
</evidence>
<dbReference type="AlphaFoldDB" id="A0A8J6LDC3"/>
<keyword evidence="6" id="KW-0675">Receptor</keyword>
<protein>
    <submittedName>
        <fullName evidence="9">Uncharacterized protein</fullName>
    </submittedName>
</protein>
<evidence type="ECO:0000256" key="2">
    <source>
        <dbReference type="ARBA" id="ARBA00022475"/>
    </source>
</evidence>
<evidence type="ECO:0000256" key="5">
    <source>
        <dbReference type="ARBA" id="ARBA00023136"/>
    </source>
</evidence>
<keyword evidence="5 8" id="KW-0472">Membrane</keyword>
<keyword evidence="7" id="KW-0325">Glycoprotein</keyword>
<evidence type="ECO:0000256" key="7">
    <source>
        <dbReference type="ARBA" id="ARBA00023180"/>
    </source>
</evidence>
<gene>
    <name evidence="9" type="ORF">GEV33_014029</name>
</gene>
<proteinExistence type="predicted"/>
<evidence type="ECO:0000313" key="10">
    <source>
        <dbReference type="Proteomes" id="UP000719412"/>
    </source>
</evidence>
<evidence type="ECO:0000256" key="6">
    <source>
        <dbReference type="ARBA" id="ARBA00023170"/>
    </source>
</evidence>
<comment type="caution">
    <text evidence="9">The sequence shown here is derived from an EMBL/GenBank/DDBJ whole genome shotgun (WGS) entry which is preliminary data.</text>
</comment>